<feature type="domain" description="Histidine kinase" evidence="13">
    <location>
        <begin position="416"/>
        <end position="631"/>
    </location>
</feature>
<evidence type="ECO:0000256" key="10">
    <source>
        <dbReference type="ARBA" id="ARBA00022989"/>
    </source>
</evidence>
<evidence type="ECO:0000256" key="7">
    <source>
        <dbReference type="ARBA" id="ARBA00022741"/>
    </source>
</evidence>
<evidence type="ECO:0000313" key="17">
    <source>
        <dbReference type="Proteomes" id="UP000636110"/>
    </source>
</evidence>
<dbReference type="InterPro" id="IPR000700">
    <property type="entry name" value="PAS-assoc_C"/>
</dbReference>
<dbReference type="EMBL" id="WNXC01000009">
    <property type="protein sequence ID" value="MBB2151336.1"/>
    <property type="molecule type" value="Genomic_DNA"/>
</dbReference>
<dbReference type="InterPro" id="IPR013655">
    <property type="entry name" value="PAS_fold_3"/>
</dbReference>
<comment type="catalytic activity">
    <reaction evidence="1">
        <text>ATP + protein L-histidine = ADP + protein N-phospho-L-histidine.</text>
        <dbReference type="EC" id="2.7.13.3"/>
    </reaction>
</comment>
<gene>
    <name evidence="16" type="ORF">GM920_20720</name>
</gene>
<dbReference type="Proteomes" id="UP000636110">
    <property type="component" value="Unassembled WGS sequence"/>
</dbReference>
<dbReference type="Pfam" id="PF08448">
    <property type="entry name" value="PAS_4"/>
    <property type="match status" value="1"/>
</dbReference>
<feature type="domain" description="PAC" evidence="15">
    <location>
        <begin position="225"/>
        <end position="280"/>
    </location>
</feature>
<dbReference type="InterPro" id="IPR003594">
    <property type="entry name" value="HATPase_dom"/>
</dbReference>
<dbReference type="SUPFAM" id="SSF55874">
    <property type="entry name" value="ATPase domain of HSP90 chaperone/DNA topoisomerase II/histidine kinase"/>
    <property type="match status" value="1"/>
</dbReference>
<dbReference type="Gene3D" id="1.10.287.130">
    <property type="match status" value="1"/>
</dbReference>
<keyword evidence="6" id="KW-0812">Transmembrane</keyword>
<evidence type="ECO:0000256" key="5">
    <source>
        <dbReference type="ARBA" id="ARBA00022679"/>
    </source>
</evidence>
<keyword evidence="8" id="KW-0418">Kinase</keyword>
<evidence type="ECO:0000256" key="3">
    <source>
        <dbReference type="ARBA" id="ARBA00012438"/>
    </source>
</evidence>
<dbReference type="RefSeq" id="WP_182961080.1">
    <property type="nucleotide sequence ID" value="NZ_WNXC01000009.1"/>
</dbReference>
<dbReference type="SMART" id="SM00388">
    <property type="entry name" value="HisKA"/>
    <property type="match status" value="1"/>
</dbReference>
<evidence type="ECO:0000256" key="8">
    <source>
        <dbReference type="ARBA" id="ARBA00022777"/>
    </source>
</evidence>
<dbReference type="EC" id="2.7.13.3" evidence="3"/>
<keyword evidence="10" id="KW-1133">Transmembrane helix</keyword>
<dbReference type="PROSITE" id="PS50109">
    <property type="entry name" value="HIS_KIN"/>
    <property type="match status" value="1"/>
</dbReference>
<dbReference type="Pfam" id="PF02518">
    <property type="entry name" value="HATPase_c"/>
    <property type="match status" value="1"/>
</dbReference>
<keyword evidence="4" id="KW-0597">Phosphoprotein</keyword>
<evidence type="ECO:0000256" key="1">
    <source>
        <dbReference type="ARBA" id="ARBA00000085"/>
    </source>
</evidence>
<feature type="domain" description="PAS" evidence="14">
    <location>
        <begin position="281"/>
        <end position="353"/>
    </location>
</feature>
<keyword evidence="11" id="KW-0902">Two-component regulatory system</keyword>
<dbReference type="InterPro" id="IPR000014">
    <property type="entry name" value="PAS"/>
</dbReference>
<dbReference type="InterPro" id="IPR005467">
    <property type="entry name" value="His_kinase_dom"/>
</dbReference>
<keyword evidence="17" id="KW-1185">Reference proteome</keyword>
<sequence>MKPNINLDAFYKAGPPILVLKPDPPYFTIIEANDAYLKVTSTTLKDLLGRPILTAFPQNPNDAASKNTAVFYNSLLTVMETKQQHVLNILKYDIPIRGTDQFEVKYWMVTNFPVLDDQGNVAYIVHTNVDVTSTYELVKKERIEIEVEDWTNKHLREFFAHAPVAIAMLKGRDLKVELANTLMLEIWGKSMEIIGKRMSDVLPPSIKLEVLSLISQTYCSGRSHYNEDIKMLLARDGSLQEAYFNMMYHPLRDSSDCICGVIIMAAEVTEQVKGKADLLQEQQRSRLAIEAADLGVFDMDVEHGVLKCDLRCKEIFGIGGGDVYDQAQEFMDALHEEDKNRLVKLMRNAFKRPLKNGDYDVEFRTVSTINQQMRWVRAKGKLFFNEQGMPGRFIGTVLDNTRQKREEQLKNDFIAMVSHELKTPLTSLKAYVQLMKRQGRNQIDHLTAETLEKAETQVNKMVSMINSFLNISRLEAGGIMIEKSAFEFNTLILEVIEEVKAIVDPHVITFSGTEELWLTGDRDKIGQVLTNLLSNAAKYSLHNRDIRLDCRRKDARAQISVTDRGMGIRETDLPYLFTRFQRFESADTKNISGFGIGLYLCSEIVKSHHGVIWAESEYGKGTTMFFELPIK</sequence>
<dbReference type="PROSITE" id="PS50113">
    <property type="entry name" value="PAC"/>
    <property type="match status" value="2"/>
</dbReference>
<evidence type="ECO:0000256" key="4">
    <source>
        <dbReference type="ARBA" id="ARBA00022553"/>
    </source>
</evidence>
<accession>A0ABR6F294</accession>
<dbReference type="InterPro" id="IPR035965">
    <property type="entry name" value="PAS-like_dom_sf"/>
</dbReference>
<evidence type="ECO:0000256" key="12">
    <source>
        <dbReference type="ARBA" id="ARBA00023136"/>
    </source>
</evidence>
<dbReference type="CDD" id="cd00082">
    <property type="entry name" value="HisKA"/>
    <property type="match status" value="1"/>
</dbReference>
<evidence type="ECO:0000259" key="14">
    <source>
        <dbReference type="PROSITE" id="PS50112"/>
    </source>
</evidence>
<organism evidence="16 17">
    <name type="scientific">Pedobacter gandavensis</name>
    <dbReference type="NCBI Taxonomy" id="2679963"/>
    <lineage>
        <taxon>Bacteria</taxon>
        <taxon>Pseudomonadati</taxon>
        <taxon>Bacteroidota</taxon>
        <taxon>Sphingobacteriia</taxon>
        <taxon>Sphingobacteriales</taxon>
        <taxon>Sphingobacteriaceae</taxon>
        <taxon>Pedobacter</taxon>
    </lineage>
</organism>
<dbReference type="InterPro" id="IPR004358">
    <property type="entry name" value="Sig_transdc_His_kin-like_C"/>
</dbReference>
<dbReference type="InterPro" id="IPR013656">
    <property type="entry name" value="PAS_4"/>
</dbReference>
<dbReference type="InterPro" id="IPR036097">
    <property type="entry name" value="HisK_dim/P_sf"/>
</dbReference>
<evidence type="ECO:0000313" key="16">
    <source>
        <dbReference type="EMBL" id="MBB2151336.1"/>
    </source>
</evidence>
<dbReference type="Pfam" id="PF00512">
    <property type="entry name" value="HisKA"/>
    <property type="match status" value="1"/>
</dbReference>
<name>A0ABR6F294_9SPHI</name>
<keyword evidence="9" id="KW-0067">ATP-binding</keyword>
<dbReference type="InterPro" id="IPR003661">
    <property type="entry name" value="HisK_dim/P_dom"/>
</dbReference>
<dbReference type="SMART" id="SM00091">
    <property type="entry name" value="PAS"/>
    <property type="match status" value="2"/>
</dbReference>
<comment type="caution">
    <text evidence="16">The sequence shown here is derived from an EMBL/GenBank/DDBJ whole genome shotgun (WGS) entry which is preliminary data.</text>
</comment>
<dbReference type="PANTHER" id="PTHR42878">
    <property type="entry name" value="TWO-COMPONENT HISTIDINE KINASE"/>
    <property type="match status" value="1"/>
</dbReference>
<dbReference type="Pfam" id="PF08447">
    <property type="entry name" value="PAS_3"/>
    <property type="match status" value="1"/>
</dbReference>
<dbReference type="PANTHER" id="PTHR42878:SF7">
    <property type="entry name" value="SENSOR HISTIDINE KINASE GLRK"/>
    <property type="match status" value="1"/>
</dbReference>
<dbReference type="SUPFAM" id="SSF47384">
    <property type="entry name" value="Homodimeric domain of signal transducing histidine kinase"/>
    <property type="match status" value="1"/>
</dbReference>
<dbReference type="SMART" id="SM00387">
    <property type="entry name" value="HATPase_c"/>
    <property type="match status" value="1"/>
</dbReference>
<comment type="subcellular location">
    <subcellularLocation>
        <location evidence="2">Membrane</location>
        <topology evidence="2">Multi-pass membrane protein</topology>
    </subcellularLocation>
</comment>
<keyword evidence="5" id="KW-0808">Transferase</keyword>
<evidence type="ECO:0000259" key="13">
    <source>
        <dbReference type="PROSITE" id="PS50109"/>
    </source>
</evidence>
<evidence type="ECO:0000256" key="2">
    <source>
        <dbReference type="ARBA" id="ARBA00004141"/>
    </source>
</evidence>
<keyword evidence="12" id="KW-0472">Membrane</keyword>
<reference evidence="16 17" key="1">
    <citation type="submission" date="2019-11" db="EMBL/GenBank/DDBJ databases">
        <title>Description of Pedobacter sp. LMG 31462T.</title>
        <authorList>
            <person name="Carlier A."/>
            <person name="Qi S."/>
            <person name="Vandamme P."/>
        </authorList>
    </citation>
    <scope>NUCLEOTIDE SEQUENCE [LARGE SCALE GENOMIC DNA]</scope>
    <source>
        <strain evidence="16 17">LMG 31462</strain>
    </source>
</reference>
<evidence type="ECO:0000259" key="15">
    <source>
        <dbReference type="PROSITE" id="PS50113"/>
    </source>
</evidence>
<feature type="domain" description="PAC" evidence="15">
    <location>
        <begin position="359"/>
        <end position="412"/>
    </location>
</feature>
<dbReference type="Gene3D" id="3.30.565.10">
    <property type="entry name" value="Histidine kinase-like ATPase, C-terminal domain"/>
    <property type="match status" value="1"/>
</dbReference>
<dbReference type="InterPro" id="IPR036890">
    <property type="entry name" value="HATPase_C_sf"/>
</dbReference>
<dbReference type="PROSITE" id="PS50112">
    <property type="entry name" value="PAS"/>
    <property type="match status" value="1"/>
</dbReference>
<keyword evidence="7" id="KW-0547">Nucleotide-binding</keyword>
<dbReference type="PRINTS" id="PR00344">
    <property type="entry name" value="BCTRLSENSOR"/>
</dbReference>
<proteinExistence type="predicted"/>
<protein>
    <recommendedName>
        <fullName evidence="3">histidine kinase</fullName>
        <ecNumber evidence="3">2.7.13.3</ecNumber>
    </recommendedName>
</protein>
<evidence type="ECO:0000256" key="11">
    <source>
        <dbReference type="ARBA" id="ARBA00023012"/>
    </source>
</evidence>
<dbReference type="Pfam" id="PF13426">
    <property type="entry name" value="PAS_9"/>
    <property type="match status" value="1"/>
</dbReference>
<dbReference type="InterPro" id="IPR050351">
    <property type="entry name" value="BphY/WalK/GraS-like"/>
</dbReference>
<dbReference type="Gene3D" id="3.30.450.20">
    <property type="entry name" value="PAS domain"/>
    <property type="match status" value="3"/>
</dbReference>
<evidence type="ECO:0000256" key="6">
    <source>
        <dbReference type="ARBA" id="ARBA00022692"/>
    </source>
</evidence>
<dbReference type="SUPFAM" id="SSF55785">
    <property type="entry name" value="PYP-like sensor domain (PAS domain)"/>
    <property type="match status" value="3"/>
</dbReference>
<evidence type="ECO:0000256" key="9">
    <source>
        <dbReference type="ARBA" id="ARBA00022840"/>
    </source>
</evidence>